<keyword evidence="3" id="KW-1185">Reference proteome</keyword>
<proteinExistence type="predicted"/>
<organism evidence="2 3">
    <name type="scientific">Pachysolen tannophilus NRRL Y-2460</name>
    <dbReference type="NCBI Taxonomy" id="669874"/>
    <lineage>
        <taxon>Eukaryota</taxon>
        <taxon>Fungi</taxon>
        <taxon>Dikarya</taxon>
        <taxon>Ascomycota</taxon>
        <taxon>Saccharomycotina</taxon>
        <taxon>Pichiomycetes</taxon>
        <taxon>Pachysolenaceae</taxon>
        <taxon>Pachysolen</taxon>
    </lineage>
</organism>
<reference evidence="3" key="1">
    <citation type="submission" date="2016-05" db="EMBL/GenBank/DDBJ databases">
        <title>Comparative genomics of biotechnologically important yeasts.</title>
        <authorList>
            <consortium name="DOE Joint Genome Institute"/>
            <person name="Riley R."/>
            <person name="Haridas S."/>
            <person name="Wolfe K.H."/>
            <person name="Lopes M.R."/>
            <person name="Hittinger C.T."/>
            <person name="Goker M."/>
            <person name="Salamov A."/>
            <person name="Wisecaver J."/>
            <person name="Long T.M."/>
            <person name="Aerts A.L."/>
            <person name="Barry K."/>
            <person name="Choi C."/>
            <person name="Clum A."/>
            <person name="Coughlan A.Y."/>
            <person name="Deshpande S."/>
            <person name="Douglass A.P."/>
            <person name="Hanson S.J."/>
            <person name="Klenk H.-P."/>
            <person name="Labutti K."/>
            <person name="Lapidus A."/>
            <person name="Lindquist E."/>
            <person name="Lipzen A."/>
            <person name="Meier-Kolthoff J.P."/>
            <person name="Ohm R.A."/>
            <person name="Otillar R.P."/>
            <person name="Pangilinan J."/>
            <person name="Peng Y."/>
            <person name="Rokas A."/>
            <person name="Rosa C.A."/>
            <person name="Scheuner C."/>
            <person name="Sibirny A.A."/>
            <person name="Slot J.C."/>
            <person name="Stielow J.B."/>
            <person name="Sun H."/>
            <person name="Kurtzman C.P."/>
            <person name="Blackwell M."/>
            <person name="Grigoriev I.V."/>
            <person name="Jeffries T.W."/>
        </authorList>
    </citation>
    <scope>NUCLEOTIDE SEQUENCE [LARGE SCALE GENOMIC DNA]</scope>
    <source>
        <strain evidence="3">NRRL Y-2460</strain>
    </source>
</reference>
<evidence type="ECO:0000256" key="1">
    <source>
        <dbReference type="SAM" id="SignalP"/>
    </source>
</evidence>
<accession>A0A1E4U074</accession>
<feature type="signal peptide" evidence="1">
    <location>
        <begin position="1"/>
        <end position="24"/>
    </location>
</feature>
<dbReference type="Proteomes" id="UP000094236">
    <property type="component" value="Unassembled WGS sequence"/>
</dbReference>
<sequence>MFKRLVFVLCLAVNVVSILEDSESTKIPISNVATKEELAILERQAYGAFRNDSNVIFVDSFADFENLILSSANNGQNKTLYIRESGEACSDEPHPLSLENEADVEAVRAAFGEDLSSISNVEDFETLAQKHHCVKVFGKAETYLDSLSLPVSGCLDSVDGDGGSVAKEFGITVSAGISGSASIANASMIPISFSAGISVSGEATFSVTSSCDVTTGNYVQMYSQVFYTEADIQYRSYYRSNVRKRKTHVSEWSEPCHVTYAAKIAPHTTCIGGVTMGICRAIPVEGQTFSKSKTQIKD</sequence>
<keyword evidence="1" id="KW-0732">Signal</keyword>
<name>A0A1E4U074_PACTA</name>
<gene>
    <name evidence="2" type="ORF">PACTADRAFT_15859</name>
</gene>
<feature type="chain" id="PRO_5009163424" evidence="1">
    <location>
        <begin position="25"/>
        <end position="298"/>
    </location>
</feature>
<dbReference type="AlphaFoldDB" id="A0A1E4U074"/>
<evidence type="ECO:0000313" key="3">
    <source>
        <dbReference type="Proteomes" id="UP000094236"/>
    </source>
</evidence>
<protein>
    <submittedName>
        <fullName evidence="2">Uncharacterized protein</fullName>
    </submittedName>
</protein>
<evidence type="ECO:0000313" key="2">
    <source>
        <dbReference type="EMBL" id="ODV97391.1"/>
    </source>
</evidence>
<dbReference type="EMBL" id="KV454012">
    <property type="protein sequence ID" value="ODV97391.1"/>
    <property type="molecule type" value="Genomic_DNA"/>
</dbReference>